<protein>
    <submittedName>
        <fullName evidence="1">Xaa-His dipeptidase</fullName>
    </submittedName>
</protein>
<organism evidence="1 2">
    <name type="scientific">Megasphaera micronuciformis F0359</name>
    <dbReference type="NCBI Taxonomy" id="706434"/>
    <lineage>
        <taxon>Bacteria</taxon>
        <taxon>Bacillati</taxon>
        <taxon>Bacillota</taxon>
        <taxon>Negativicutes</taxon>
        <taxon>Veillonellales</taxon>
        <taxon>Veillonellaceae</taxon>
        <taxon>Megasphaera</taxon>
    </lineage>
</organism>
<comment type="caution">
    <text evidence="1">The sequence shown here is derived from an EMBL/GenBank/DDBJ whole genome shotgun (WGS) entry which is preliminary data.</text>
</comment>
<dbReference type="RefSeq" id="WP_006940728.1">
    <property type="nucleotide sequence ID" value="NZ_GL538177.1"/>
</dbReference>
<evidence type="ECO:0000313" key="1">
    <source>
        <dbReference type="EMBL" id="EFQ04972.1"/>
    </source>
</evidence>
<keyword evidence="2" id="KW-1185">Reference proteome</keyword>
<dbReference type="PANTHER" id="PTHR43501">
    <property type="entry name" value="CYTOSOL NON-SPECIFIC DIPEPTIDASE"/>
    <property type="match status" value="1"/>
</dbReference>
<dbReference type="FunFam" id="3.40.630.10:FF:000018">
    <property type="entry name" value="Aminoacyl-histidine dipeptidase PepD"/>
    <property type="match status" value="1"/>
</dbReference>
<dbReference type="HOGENOM" id="CLU_028526_0_0_9"/>
<dbReference type="EMBL" id="AECS01000003">
    <property type="protein sequence ID" value="EFQ04972.1"/>
    <property type="molecule type" value="Genomic_DNA"/>
</dbReference>
<dbReference type="Proteomes" id="UP000003195">
    <property type="component" value="Unassembled WGS sequence"/>
</dbReference>
<dbReference type="eggNOG" id="COG2195">
    <property type="taxonomic scope" value="Bacteria"/>
</dbReference>
<evidence type="ECO:0000313" key="2">
    <source>
        <dbReference type="Proteomes" id="UP000003195"/>
    </source>
</evidence>
<dbReference type="Pfam" id="PF01546">
    <property type="entry name" value="Peptidase_M20"/>
    <property type="match status" value="1"/>
</dbReference>
<gene>
    <name evidence="1" type="primary">pepD</name>
    <name evidence="1" type="ORF">HMPREF9429_00049</name>
</gene>
<dbReference type="GO" id="GO:0005829">
    <property type="term" value="C:cytosol"/>
    <property type="evidence" value="ECO:0007669"/>
    <property type="project" value="TreeGrafter"/>
</dbReference>
<dbReference type="GO" id="GO:0070573">
    <property type="term" value="F:metallodipeptidase activity"/>
    <property type="evidence" value="ECO:0007669"/>
    <property type="project" value="TreeGrafter"/>
</dbReference>
<name>E2Z9E6_9FIRM</name>
<proteinExistence type="predicted"/>
<dbReference type="AlphaFoldDB" id="E2Z9E6"/>
<accession>E2Z9E6</accession>
<dbReference type="SUPFAM" id="SSF53187">
    <property type="entry name" value="Zn-dependent exopeptidases"/>
    <property type="match status" value="1"/>
</dbReference>
<dbReference type="InterPro" id="IPR001160">
    <property type="entry name" value="Peptidase_M20C"/>
</dbReference>
<dbReference type="PRINTS" id="PR00934">
    <property type="entry name" value="XHISDIPTASE"/>
</dbReference>
<dbReference type="InterPro" id="IPR002933">
    <property type="entry name" value="Peptidase_M20"/>
</dbReference>
<reference evidence="1 2" key="1">
    <citation type="submission" date="2010-08" db="EMBL/GenBank/DDBJ databases">
        <authorList>
            <person name="Weinstock G."/>
            <person name="Sodergren E."/>
            <person name="Clifton S."/>
            <person name="Fulton L."/>
            <person name="Fulton B."/>
            <person name="Courtney L."/>
            <person name="Fronick C."/>
            <person name="Harrison M."/>
            <person name="Strong C."/>
            <person name="Farmer C."/>
            <person name="Delahaunty K."/>
            <person name="Markovic C."/>
            <person name="Hall O."/>
            <person name="Minx P."/>
            <person name="Tomlinson C."/>
            <person name="Mitreva M."/>
            <person name="Hou S."/>
            <person name="Chen J."/>
            <person name="Wollam A."/>
            <person name="Pepin K.H."/>
            <person name="Johnson M."/>
            <person name="Bhonagiri V."/>
            <person name="Zhang X."/>
            <person name="Suruliraj S."/>
            <person name="Warren W."/>
            <person name="Chinwalla A."/>
            <person name="Mardis E.R."/>
            <person name="Wilson R.K."/>
        </authorList>
    </citation>
    <scope>NUCLEOTIDE SEQUENCE [LARGE SCALE GENOMIC DNA]</scope>
    <source>
        <strain evidence="1 2">F0359</strain>
    </source>
</reference>
<dbReference type="STRING" id="706434.HMPREF9429_00049"/>
<dbReference type="PIRSF" id="PIRSF016599">
    <property type="entry name" value="Xaa-His_dipept"/>
    <property type="match status" value="1"/>
</dbReference>
<dbReference type="PANTHER" id="PTHR43501:SF1">
    <property type="entry name" value="CYTOSOL NON-SPECIFIC DIPEPTIDASE"/>
    <property type="match status" value="1"/>
</dbReference>
<dbReference type="Gene3D" id="3.40.630.10">
    <property type="entry name" value="Zn peptidases"/>
    <property type="match status" value="2"/>
</dbReference>
<sequence length="482" mass="52074">MTEQEIISGVLKEFEGLAKHPRPSHHEKEVSDYIVARLAELGVKARQDEIYNIIADVPATPGYENVPLTILQGHMDMVCVAKPGVAFDPQKDPIKLVREGNILRADGTSLGADDGIAVAISLYLIQQKIQHGPLRLIFTVDEETNMTGALSLSADHVKDAKYVINCDSESIHVICVASAGSCHMEFMRDLHRCALTGDTALTVRAHALAGGHSGEVINEGRGNAIKAVADILYRLSEGGVKYALADYKGGVAANAIPSDALAVIVVAAKDVDRVKATVAAAEKDFHLVYGETDPNAVFEVTPADLPKSVLSAEDTTSIVDVINLLHCGVFAMDRRLPRLPALSASLGTIETREDVLAFQYFPRSSSDARLQALVRVMPIMAKSTGTKVHIEKPFPAWTESKNSKLQALMADAYKEVMGKEPRMEAMHGGLETGFLYAMNPDLDIVSVGPETHDIHSADERVELDTVAQLVQVIAGTLERLTK</sequence>
<dbReference type="OrthoDB" id="9773892at2"/>
<dbReference type="NCBIfam" id="TIGR01893">
    <property type="entry name" value="aa-his-dipept"/>
    <property type="match status" value="1"/>
</dbReference>
<dbReference type="GO" id="GO:0006508">
    <property type="term" value="P:proteolysis"/>
    <property type="evidence" value="ECO:0007669"/>
    <property type="project" value="InterPro"/>
</dbReference>